<comment type="similarity">
    <text evidence="3">Belongs to the Nudix hydrolase family. DCP2 subfamily.</text>
</comment>
<dbReference type="PROSITE" id="PS00893">
    <property type="entry name" value="NUDIX_BOX"/>
    <property type="match status" value="1"/>
</dbReference>
<evidence type="ECO:0000259" key="10">
    <source>
        <dbReference type="PROSITE" id="PS51462"/>
    </source>
</evidence>
<evidence type="ECO:0000256" key="8">
    <source>
        <dbReference type="ARBA" id="ARBA00023211"/>
    </source>
</evidence>
<feature type="compositionally biased region" description="Low complexity" evidence="9">
    <location>
        <begin position="734"/>
        <end position="744"/>
    </location>
</feature>
<dbReference type="GO" id="GO:0030145">
    <property type="term" value="F:manganese ion binding"/>
    <property type="evidence" value="ECO:0007669"/>
    <property type="project" value="InterPro"/>
</dbReference>
<keyword evidence="8" id="KW-0464">Manganese</keyword>
<evidence type="ECO:0000256" key="2">
    <source>
        <dbReference type="ARBA" id="ARBA00004496"/>
    </source>
</evidence>
<evidence type="ECO:0000256" key="1">
    <source>
        <dbReference type="ARBA" id="ARBA00001936"/>
    </source>
</evidence>
<evidence type="ECO:0000313" key="12">
    <source>
        <dbReference type="Proteomes" id="UP000018144"/>
    </source>
</evidence>
<dbReference type="InterPro" id="IPR007722">
    <property type="entry name" value="DCP2_BoxA"/>
</dbReference>
<dbReference type="GO" id="GO:0003723">
    <property type="term" value="F:RNA binding"/>
    <property type="evidence" value="ECO:0007669"/>
    <property type="project" value="UniProtKB-KW"/>
</dbReference>
<keyword evidence="5" id="KW-0479">Metal-binding</keyword>
<evidence type="ECO:0000256" key="7">
    <source>
        <dbReference type="ARBA" id="ARBA00022884"/>
    </source>
</evidence>
<protein>
    <submittedName>
        <fullName evidence="11">Similar to mRNA decapping complex subunit 2 acc. no. O13828</fullName>
    </submittedName>
</protein>
<dbReference type="AlphaFoldDB" id="U4L6N1"/>
<feature type="region of interest" description="Disordered" evidence="9">
    <location>
        <begin position="670"/>
        <end position="700"/>
    </location>
</feature>
<dbReference type="InterPro" id="IPR036189">
    <property type="entry name" value="DCP2_BoxA_sf"/>
</dbReference>
<dbReference type="PROSITE" id="PS51462">
    <property type="entry name" value="NUDIX"/>
    <property type="match status" value="1"/>
</dbReference>
<dbReference type="STRING" id="1076935.U4L6N1"/>
<dbReference type="InterPro" id="IPR015797">
    <property type="entry name" value="NUDIX_hydrolase-like_dom_sf"/>
</dbReference>
<feature type="compositionally biased region" description="Polar residues" evidence="9">
    <location>
        <begin position="402"/>
        <end position="419"/>
    </location>
</feature>
<dbReference type="EMBL" id="HF935403">
    <property type="protein sequence ID" value="CCX08250.1"/>
    <property type="molecule type" value="Genomic_DNA"/>
</dbReference>
<keyword evidence="12" id="KW-1185">Reference proteome</keyword>
<dbReference type="GO" id="GO:0140933">
    <property type="term" value="F:5'-(N(7)-methylguanosine 5'-triphospho)-[mRNA] hydrolase activity"/>
    <property type="evidence" value="ECO:0007669"/>
    <property type="project" value="InterPro"/>
</dbReference>
<dbReference type="GO" id="GO:0000290">
    <property type="term" value="P:deadenylation-dependent decapping of nuclear-transcribed mRNA"/>
    <property type="evidence" value="ECO:0007669"/>
    <property type="project" value="InterPro"/>
</dbReference>
<feature type="compositionally biased region" description="Low complexity" evidence="9">
    <location>
        <begin position="326"/>
        <end position="339"/>
    </location>
</feature>
<dbReference type="CDD" id="cd03672">
    <property type="entry name" value="NUDIX_Dcp2p_Nudt20"/>
    <property type="match status" value="1"/>
</dbReference>
<dbReference type="Proteomes" id="UP000018144">
    <property type="component" value="Unassembled WGS sequence"/>
</dbReference>
<feature type="compositionally biased region" description="Polar residues" evidence="9">
    <location>
        <begin position="360"/>
        <end position="371"/>
    </location>
</feature>
<accession>U4L6N1</accession>
<dbReference type="GO" id="GO:0005737">
    <property type="term" value="C:cytoplasm"/>
    <property type="evidence" value="ECO:0007669"/>
    <property type="project" value="UniProtKB-SubCell"/>
</dbReference>
<dbReference type="OMA" id="DMKYIEV"/>
<feature type="compositionally biased region" description="Low complexity" evidence="9">
    <location>
        <begin position="427"/>
        <end position="455"/>
    </location>
</feature>
<dbReference type="eggNOG" id="KOG2937">
    <property type="taxonomic scope" value="Eukaryota"/>
</dbReference>
<name>U4L6N1_PYROM</name>
<comment type="cofactor">
    <cofactor evidence="1">
        <name>Mn(2+)</name>
        <dbReference type="ChEBI" id="CHEBI:29035"/>
    </cofactor>
</comment>
<feature type="region of interest" description="Disordered" evidence="9">
    <location>
        <begin position="323"/>
        <end position="649"/>
    </location>
</feature>
<feature type="region of interest" description="Disordered" evidence="9">
    <location>
        <begin position="719"/>
        <end position="745"/>
    </location>
</feature>
<comment type="subcellular location">
    <subcellularLocation>
        <location evidence="2">Cytoplasm</location>
    </subcellularLocation>
</comment>
<dbReference type="InterPro" id="IPR044099">
    <property type="entry name" value="Dcp2_NUDIX"/>
</dbReference>
<feature type="compositionally biased region" description="Polar residues" evidence="9">
    <location>
        <begin position="340"/>
        <end position="353"/>
    </location>
</feature>
<evidence type="ECO:0000256" key="9">
    <source>
        <dbReference type="SAM" id="MobiDB-lite"/>
    </source>
</evidence>
<reference evidence="11 12" key="1">
    <citation type="journal article" date="2013" name="PLoS Genet.">
        <title>The genome and development-dependent transcriptomes of Pyronema confluens: a window into fungal evolution.</title>
        <authorList>
            <person name="Traeger S."/>
            <person name="Altegoer F."/>
            <person name="Freitag M."/>
            <person name="Gabaldon T."/>
            <person name="Kempken F."/>
            <person name="Kumar A."/>
            <person name="Marcet-Houben M."/>
            <person name="Poggeler S."/>
            <person name="Stajich J.E."/>
            <person name="Nowrousian M."/>
        </authorList>
    </citation>
    <scope>NUCLEOTIDE SEQUENCE [LARGE SCALE GENOMIC DNA]</scope>
    <source>
        <strain evidence="12">CBS 100304</strain>
        <tissue evidence="11">Vegetative mycelium</tissue>
    </source>
</reference>
<feature type="region of interest" description="Disordered" evidence="9">
    <location>
        <begin position="795"/>
        <end position="821"/>
    </location>
</feature>
<feature type="compositionally biased region" description="Low complexity" evidence="9">
    <location>
        <begin position="670"/>
        <end position="688"/>
    </location>
</feature>
<dbReference type="OrthoDB" id="18996at2759"/>
<dbReference type="SUPFAM" id="SSF55811">
    <property type="entry name" value="Nudix"/>
    <property type="match status" value="1"/>
</dbReference>
<dbReference type="InterPro" id="IPR020084">
    <property type="entry name" value="NUDIX_hydrolase_CS"/>
</dbReference>
<dbReference type="SMART" id="SM01125">
    <property type="entry name" value="DCP2"/>
    <property type="match status" value="1"/>
</dbReference>
<keyword evidence="6" id="KW-0378">Hydrolase</keyword>
<dbReference type="InterPro" id="IPR000086">
    <property type="entry name" value="NUDIX_hydrolase_dom"/>
</dbReference>
<gene>
    <name evidence="11" type="ORF">PCON_07843</name>
</gene>
<dbReference type="Gene3D" id="1.10.10.1050">
    <property type="entry name" value="Dcp2, box A domain"/>
    <property type="match status" value="1"/>
</dbReference>
<dbReference type="PANTHER" id="PTHR23114:SF17">
    <property type="entry name" value="M7GPPPN-MRNA HYDROLASE"/>
    <property type="match status" value="1"/>
</dbReference>
<dbReference type="PANTHER" id="PTHR23114">
    <property type="entry name" value="M7GPPPN-MRNA HYDROLASE"/>
    <property type="match status" value="1"/>
</dbReference>
<feature type="region of interest" description="Disordered" evidence="9">
    <location>
        <begin position="224"/>
        <end position="247"/>
    </location>
</feature>
<feature type="compositionally biased region" description="Polar residues" evidence="9">
    <location>
        <begin position="505"/>
        <end position="540"/>
    </location>
</feature>
<dbReference type="GO" id="GO:0000184">
    <property type="term" value="P:nuclear-transcribed mRNA catabolic process, nonsense-mediated decay"/>
    <property type="evidence" value="ECO:0007669"/>
    <property type="project" value="InterPro"/>
</dbReference>
<evidence type="ECO:0000256" key="4">
    <source>
        <dbReference type="ARBA" id="ARBA00022490"/>
    </source>
</evidence>
<evidence type="ECO:0000313" key="11">
    <source>
        <dbReference type="EMBL" id="CCX08250.1"/>
    </source>
</evidence>
<dbReference type="FunFam" id="3.90.79.10:FF:000003">
    <property type="entry name" value="M7GpppN-mRNA hydrolase isoform 2"/>
    <property type="match status" value="1"/>
</dbReference>
<evidence type="ECO:0000256" key="5">
    <source>
        <dbReference type="ARBA" id="ARBA00022723"/>
    </source>
</evidence>
<feature type="domain" description="Nudix hydrolase" evidence="10">
    <location>
        <begin position="112"/>
        <end position="243"/>
    </location>
</feature>
<keyword evidence="7" id="KW-0694">RNA-binding</keyword>
<evidence type="ECO:0000256" key="3">
    <source>
        <dbReference type="ARBA" id="ARBA00005279"/>
    </source>
</evidence>
<dbReference type="Gene3D" id="3.90.79.10">
    <property type="entry name" value="Nucleoside Triphosphate Pyrophosphohydrolase"/>
    <property type="match status" value="1"/>
</dbReference>
<dbReference type="SUPFAM" id="SSF140586">
    <property type="entry name" value="Dcp2 domain-like"/>
    <property type="match status" value="1"/>
</dbReference>
<evidence type="ECO:0000256" key="6">
    <source>
        <dbReference type="ARBA" id="ARBA00022801"/>
    </source>
</evidence>
<keyword evidence="4" id="KW-0963">Cytoplasm</keyword>
<dbReference type="Pfam" id="PF05026">
    <property type="entry name" value="DCP2"/>
    <property type="match status" value="1"/>
</dbReference>
<organism evidence="11 12">
    <name type="scientific">Pyronema omphalodes (strain CBS 100304)</name>
    <name type="common">Pyronema confluens</name>
    <dbReference type="NCBI Taxonomy" id="1076935"/>
    <lineage>
        <taxon>Eukaryota</taxon>
        <taxon>Fungi</taxon>
        <taxon>Dikarya</taxon>
        <taxon>Ascomycota</taxon>
        <taxon>Pezizomycotina</taxon>
        <taxon>Pezizomycetes</taxon>
        <taxon>Pezizales</taxon>
        <taxon>Pyronemataceae</taxon>
        <taxon>Pyronema</taxon>
    </lineage>
</organism>
<proteinExistence type="inferred from homology"/>
<sequence length="845" mass="92451">MDSTQRTGIAPRESVQVIRTSTYKDITEDLLTRFVLFVPEEELSSVERIAFQLEEAHWFYEDFVKDINPESKSLQLKFFLARLYPCIPPSVIAHVPQRDAGEIHQLFMNYKGHVPVRGVIMLNEAMDKCVMVKGWKGGASWSFPRGKIEKNETDIECAEREAWEETGVIVEGLVLPENKLEHRVHGKQEVWMYVIPGIPEDTKFEAKTRNEISRIDWHSVDKLPGWHKSTRKGGKDINTPVKPSKKQWKAKQAAAKQQEMELAAQEADTAPSAASLKNLLGIGSMGGTQQLEPAQNPFEAQGITTSSGSSQEEKSKALFQMLKGGTSAESSVSSPTPSSQHNNVPSVTGSYQASPIHPTIQPQGQGFQTPMQAPGVWHPDAQIHPSDYLPTPPPTSRFAPSATVNQMTPTHPRQGSYPQTPHMYLPQGMQQQQQQGSRMAPQYDQQYGQQMQQAPPTTSETYPPRPHLSKDQSTLLGIFKSAEKPLSPPATTQTLLKTPSPPNNPFQAPSTPQAIVSQSTLQQTPHQFTPGGTRTVSNPLQAHPPSGPRHPHQNRHNTPQRGPRAATAQPTNVYPPPQRPGTVQPTAPAAGTPQSAKAVMADVYAKPSPVPEQKTLFTSKNNDQDKQNLLSLFQHSSPAPAPAETKPQPSLAMQQHSQALMNMLQPRTVAPVPAQQPQSMPQSSLSTQNLPQRNSPVPQIPQNMQQQSQVLMNMIQPRTPAPQTQSQTLMSMLQPSQPQPTQSPAFGAPAGIQTRQAAENIRPATQMGSRRTATASPLASGMDSPLAMGSPMGNPSAIPNHLIESQLPPRAGTPSRQTPVKPRQALMAFLNDVANQEGGVKLPDM</sequence>
<feature type="compositionally biased region" description="Polar residues" evidence="9">
    <location>
        <begin position="721"/>
        <end position="733"/>
    </location>
</feature>
<feature type="compositionally biased region" description="Polar residues" evidence="9">
    <location>
        <begin position="615"/>
        <end position="637"/>
    </location>
</feature>
<dbReference type="Pfam" id="PF00293">
    <property type="entry name" value="NUDIX"/>
    <property type="match status" value="1"/>
</dbReference>